<accession>K3XQI2</accession>
<name>K3XQI2_SETIT</name>
<keyword evidence="3" id="KW-1185">Reference proteome</keyword>
<dbReference type="Proteomes" id="UP000004995">
    <property type="component" value="Unassembled WGS sequence"/>
</dbReference>
<protein>
    <submittedName>
        <fullName evidence="2">Uncharacterized protein</fullName>
    </submittedName>
</protein>
<dbReference type="HOGENOM" id="CLU_070733_0_0_1"/>
<dbReference type="PANTHER" id="PTHR36407:SF1">
    <property type="entry name" value="MEDIATOR-ASSOCIATED PROTEIN 2"/>
    <property type="match status" value="1"/>
</dbReference>
<dbReference type="OMA" id="DAKDEGY"/>
<dbReference type="InterPro" id="IPR038823">
    <property type="entry name" value="MED2_plant"/>
</dbReference>
<evidence type="ECO:0000313" key="2">
    <source>
        <dbReference type="EnsemblPlants" id="KQL03846"/>
    </source>
</evidence>
<dbReference type="Gramene" id="KQL03846">
    <property type="protein sequence ID" value="KQL03846"/>
    <property type="gene ID" value="SETIT_004168mg"/>
</dbReference>
<feature type="compositionally biased region" description="Polar residues" evidence="1">
    <location>
        <begin position="294"/>
        <end position="324"/>
    </location>
</feature>
<evidence type="ECO:0000256" key="1">
    <source>
        <dbReference type="SAM" id="MobiDB-lite"/>
    </source>
</evidence>
<dbReference type="InParanoid" id="K3XQI2"/>
<dbReference type="PANTHER" id="PTHR36407">
    <property type="entry name" value="MEDIATOR-ASSOCIATED PROTEIN 2"/>
    <property type="match status" value="1"/>
</dbReference>
<dbReference type="EnsemblPlants" id="KQL03846">
    <property type="protein sequence ID" value="KQL03846"/>
    <property type="gene ID" value="SETIT_004168mg"/>
</dbReference>
<feature type="compositionally biased region" description="Basic residues" evidence="1">
    <location>
        <begin position="329"/>
        <end position="339"/>
    </location>
</feature>
<reference evidence="2" key="2">
    <citation type="submission" date="2018-08" db="UniProtKB">
        <authorList>
            <consortium name="EnsemblPlants"/>
        </authorList>
    </citation>
    <scope>IDENTIFICATION</scope>
    <source>
        <strain evidence="2">Yugu1</strain>
    </source>
</reference>
<reference evidence="3" key="1">
    <citation type="journal article" date="2012" name="Nat. Biotechnol.">
        <title>Reference genome sequence of the model plant Setaria.</title>
        <authorList>
            <person name="Bennetzen J.L."/>
            <person name="Schmutz J."/>
            <person name="Wang H."/>
            <person name="Percifield R."/>
            <person name="Hawkins J."/>
            <person name="Pontaroli A.C."/>
            <person name="Estep M."/>
            <person name="Feng L."/>
            <person name="Vaughn J.N."/>
            <person name="Grimwood J."/>
            <person name="Jenkins J."/>
            <person name="Barry K."/>
            <person name="Lindquist E."/>
            <person name="Hellsten U."/>
            <person name="Deshpande S."/>
            <person name="Wang X."/>
            <person name="Wu X."/>
            <person name="Mitros T."/>
            <person name="Triplett J."/>
            <person name="Yang X."/>
            <person name="Ye C.Y."/>
            <person name="Mauro-Herrera M."/>
            <person name="Wang L."/>
            <person name="Li P."/>
            <person name="Sharma M."/>
            <person name="Sharma R."/>
            <person name="Ronald P.C."/>
            <person name="Panaud O."/>
            <person name="Kellogg E.A."/>
            <person name="Brutnell T.P."/>
            <person name="Doust A.N."/>
            <person name="Tuskan G.A."/>
            <person name="Rokhsar D."/>
            <person name="Devos K.M."/>
        </authorList>
    </citation>
    <scope>NUCLEOTIDE SEQUENCE [LARGE SCALE GENOMIC DNA]</scope>
    <source>
        <strain evidence="3">cv. Yugu1</strain>
    </source>
</reference>
<organism evidence="2 3">
    <name type="scientific">Setaria italica</name>
    <name type="common">Foxtail millet</name>
    <name type="synonym">Panicum italicum</name>
    <dbReference type="NCBI Taxonomy" id="4555"/>
    <lineage>
        <taxon>Eukaryota</taxon>
        <taxon>Viridiplantae</taxon>
        <taxon>Streptophyta</taxon>
        <taxon>Embryophyta</taxon>
        <taxon>Tracheophyta</taxon>
        <taxon>Spermatophyta</taxon>
        <taxon>Magnoliopsida</taxon>
        <taxon>Liliopsida</taxon>
        <taxon>Poales</taxon>
        <taxon>Poaceae</taxon>
        <taxon>PACMAD clade</taxon>
        <taxon>Panicoideae</taxon>
        <taxon>Panicodae</taxon>
        <taxon>Paniceae</taxon>
        <taxon>Cenchrinae</taxon>
        <taxon>Setaria</taxon>
    </lineage>
</organism>
<dbReference type="FunCoup" id="K3XQI2">
    <property type="interactions" value="1332"/>
</dbReference>
<evidence type="ECO:0000313" key="3">
    <source>
        <dbReference type="Proteomes" id="UP000004995"/>
    </source>
</evidence>
<feature type="compositionally biased region" description="Polar residues" evidence="1">
    <location>
        <begin position="240"/>
        <end position="275"/>
    </location>
</feature>
<proteinExistence type="predicted"/>
<dbReference type="STRING" id="4555.K3XQI2"/>
<sequence>SAPFSRCSLAPSVVSLSRRRHRVATHAPLVTGHSNPRPRPPEAFSRRAAVSLVLFPACTGCCSSVRKINPTEGADAVSFAEQIRVLHLIRKVPVKCAPLVERKYNKAWLAVDMVKAAARVRYEPGPAFAEVKEEAMLDISPTESTEFWLIQWPKDQLDVSDFHGKELSLKLHKDGNIGSLESSSGKSYELVSFAAQQPDATVFQPSGSEMKPVGKISRRVCLVRYPEAEELAKPNFGGLTPSSKISAGSSRKTKSRFTSASKNRSSQGSALSLGQWSAEPTPKHKQKRKDKSNLGHSNMSGKASEGSQARGAESNTTTSEMPQLSSEKSKKKKKVKIVE</sequence>
<dbReference type="AlphaFoldDB" id="K3XQI2"/>
<feature type="region of interest" description="Disordered" evidence="1">
    <location>
        <begin position="233"/>
        <end position="339"/>
    </location>
</feature>
<dbReference type="eggNOG" id="ENOG502RZN5">
    <property type="taxonomic scope" value="Eukaryota"/>
</dbReference>
<dbReference type="EMBL" id="AGNK02002802">
    <property type="status" value="NOT_ANNOTATED_CDS"/>
    <property type="molecule type" value="Genomic_DNA"/>
</dbReference>